<dbReference type="PANTHER" id="PTHR30071:SF1">
    <property type="entry name" value="CYTOCHROME B_B6 PROTEIN-RELATED"/>
    <property type="match status" value="1"/>
</dbReference>
<dbReference type="PRINTS" id="PR01386">
    <property type="entry name" value="CCMCBIOGNSIS"/>
</dbReference>
<feature type="transmembrane region" description="Helical" evidence="8">
    <location>
        <begin position="90"/>
        <end position="110"/>
    </location>
</feature>
<evidence type="ECO:0000256" key="7">
    <source>
        <dbReference type="ARBA" id="ARBA00023136"/>
    </source>
</evidence>
<feature type="transmembrane region" description="Helical" evidence="8">
    <location>
        <begin position="122"/>
        <end position="140"/>
    </location>
</feature>
<dbReference type="InterPro" id="IPR045062">
    <property type="entry name" value="Cyt_c_biogenesis_CcsA/CcmC"/>
</dbReference>
<comment type="subcellular location">
    <subcellularLocation>
        <location evidence="1">Membrane</location>
        <topology evidence="1">Multi-pass membrane protein</topology>
    </subcellularLocation>
</comment>
<gene>
    <name evidence="10" type="ORF">J2S74_005252</name>
</gene>
<evidence type="ECO:0000259" key="9">
    <source>
        <dbReference type="Pfam" id="PF01578"/>
    </source>
</evidence>
<comment type="similarity">
    <text evidence="2">Belongs to the CcmC/CycZ/HelC family.</text>
</comment>
<feature type="transmembrane region" description="Helical" evidence="8">
    <location>
        <begin position="59"/>
        <end position="78"/>
    </location>
</feature>
<name>A0ABU0A2T0_9BACI</name>
<dbReference type="Proteomes" id="UP001230005">
    <property type="component" value="Unassembled WGS sequence"/>
</dbReference>
<evidence type="ECO:0000256" key="2">
    <source>
        <dbReference type="ARBA" id="ARBA00005840"/>
    </source>
</evidence>
<organism evidence="10 11">
    <name type="scientific">Evansella vedderi</name>
    <dbReference type="NCBI Taxonomy" id="38282"/>
    <lineage>
        <taxon>Bacteria</taxon>
        <taxon>Bacillati</taxon>
        <taxon>Bacillota</taxon>
        <taxon>Bacilli</taxon>
        <taxon>Bacillales</taxon>
        <taxon>Bacillaceae</taxon>
        <taxon>Evansella</taxon>
    </lineage>
</organism>
<evidence type="ECO:0000256" key="8">
    <source>
        <dbReference type="SAM" id="Phobius"/>
    </source>
</evidence>
<dbReference type="InterPro" id="IPR003557">
    <property type="entry name" value="Cyt_c_biogenesis_CcmC"/>
</dbReference>
<dbReference type="InterPro" id="IPR002541">
    <property type="entry name" value="Cyt_c_assembly"/>
</dbReference>
<evidence type="ECO:0000313" key="10">
    <source>
        <dbReference type="EMBL" id="MDQ0257790.1"/>
    </source>
</evidence>
<evidence type="ECO:0000256" key="6">
    <source>
        <dbReference type="ARBA" id="ARBA00022989"/>
    </source>
</evidence>
<keyword evidence="5" id="KW-0201">Cytochrome c-type biogenesis</keyword>
<sequence length="244" mass="27739">MQQDKGLTNLPEPSLLHRVMVMITIPAVVVALYLVFIWSPVERQMGVVQKIFYFHVGSAWNAFLAFGVVAVFSILFLITRKRIYDMIAGVSAEIGVVFTAIVLTTGPIWGRSAWNVWWNWEPRLTTTVILFFIYIAYITVRSLDMEWQKKGRLSAVLGVIGAINVPIVYMSVRWWESTLHPVVMGEGVEESGGGMEPSMLFTFIFTVLTMTLVYTVLMQKGIYIEKLRIHVAKLKAKQQEKMIS</sequence>
<feature type="transmembrane region" description="Helical" evidence="8">
    <location>
        <begin position="20"/>
        <end position="39"/>
    </location>
</feature>
<dbReference type="PANTHER" id="PTHR30071">
    <property type="entry name" value="HEME EXPORTER PROTEIN C"/>
    <property type="match status" value="1"/>
</dbReference>
<evidence type="ECO:0000256" key="3">
    <source>
        <dbReference type="ARBA" id="ARBA00016463"/>
    </source>
</evidence>
<evidence type="ECO:0000256" key="1">
    <source>
        <dbReference type="ARBA" id="ARBA00004141"/>
    </source>
</evidence>
<comment type="caution">
    <text evidence="10">The sequence shown here is derived from an EMBL/GenBank/DDBJ whole genome shotgun (WGS) entry which is preliminary data.</text>
</comment>
<protein>
    <recommendedName>
        <fullName evidence="3">Heme exporter protein C</fullName>
    </recommendedName>
</protein>
<accession>A0ABU0A2T0</accession>
<feature type="domain" description="Cytochrome c assembly protein" evidence="9">
    <location>
        <begin position="28"/>
        <end position="180"/>
    </location>
</feature>
<keyword evidence="7 8" id="KW-0472">Membrane</keyword>
<evidence type="ECO:0000313" key="11">
    <source>
        <dbReference type="Proteomes" id="UP001230005"/>
    </source>
</evidence>
<keyword evidence="4 8" id="KW-0812">Transmembrane</keyword>
<keyword evidence="6 8" id="KW-1133">Transmembrane helix</keyword>
<feature type="transmembrane region" description="Helical" evidence="8">
    <location>
        <begin position="199"/>
        <end position="218"/>
    </location>
</feature>
<proteinExistence type="inferred from homology"/>
<evidence type="ECO:0000256" key="4">
    <source>
        <dbReference type="ARBA" id="ARBA00022692"/>
    </source>
</evidence>
<keyword evidence="11" id="KW-1185">Reference proteome</keyword>
<dbReference type="EMBL" id="JAUSUG010000034">
    <property type="protein sequence ID" value="MDQ0257790.1"/>
    <property type="molecule type" value="Genomic_DNA"/>
</dbReference>
<feature type="transmembrane region" description="Helical" evidence="8">
    <location>
        <begin position="152"/>
        <end position="172"/>
    </location>
</feature>
<dbReference type="RefSeq" id="WP_307332070.1">
    <property type="nucleotide sequence ID" value="NZ_JAUSUG010000034.1"/>
</dbReference>
<dbReference type="Pfam" id="PF01578">
    <property type="entry name" value="Cytochrom_C_asm"/>
    <property type="match status" value="1"/>
</dbReference>
<reference evidence="10 11" key="1">
    <citation type="submission" date="2023-07" db="EMBL/GenBank/DDBJ databases">
        <title>Genomic Encyclopedia of Type Strains, Phase IV (KMG-IV): sequencing the most valuable type-strain genomes for metagenomic binning, comparative biology and taxonomic classification.</title>
        <authorList>
            <person name="Goeker M."/>
        </authorList>
    </citation>
    <scope>NUCLEOTIDE SEQUENCE [LARGE SCALE GENOMIC DNA]</scope>
    <source>
        <strain evidence="10 11">DSM 9768</strain>
    </source>
</reference>
<evidence type="ECO:0000256" key="5">
    <source>
        <dbReference type="ARBA" id="ARBA00022748"/>
    </source>
</evidence>